<keyword evidence="7" id="KW-0333">Golgi apparatus</keyword>
<evidence type="ECO:0000256" key="4">
    <source>
        <dbReference type="ARBA" id="ARBA00022692"/>
    </source>
</evidence>
<evidence type="ECO:0000313" key="12">
    <source>
        <dbReference type="Proteomes" id="UP000694620"/>
    </source>
</evidence>
<evidence type="ECO:0000256" key="10">
    <source>
        <dbReference type="SAM" id="Phobius"/>
    </source>
</evidence>
<dbReference type="PANTHER" id="PTHR14647:SF62">
    <property type="entry name" value="GALACTOSE-3-O-SULFOTRANSFERASE 2"/>
    <property type="match status" value="1"/>
</dbReference>
<keyword evidence="3" id="KW-0808">Transferase</keyword>
<dbReference type="GeneID" id="114646531"/>
<gene>
    <name evidence="11" type="primary">LOC114646531</name>
</gene>
<evidence type="ECO:0000313" key="11">
    <source>
        <dbReference type="Ensembl" id="ENSECRP00000010848.1"/>
    </source>
</evidence>
<organism evidence="11 12">
    <name type="scientific">Erpetoichthys calabaricus</name>
    <name type="common">Rope fish</name>
    <name type="synonym">Calamoichthys calabaricus</name>
    <dbReference type="NCBI Taxonomy" id="27687"/>
    <lineage>
        <taxon>Eukaryota</taxon>
        <taxon>Metazoa</taxon>
        <taxon>Chordata</taxon>
        <taxon>Craniata</taxon>
        <taxon>Vertebrata</taxon>
        <taxon>Euteleostomi</taxon>
        <taxon>Actinopterygii</taxon>
        <taxon>Polypteriformes</taxon>
        <taxon>Polypteridae</taxon>
        <taxon>Erpetoichthys</taxon>
    </lineage>
</organism>
<dbReference type="InterPro" id="IPR027417">
    <property type="entry name" value="P-loop_NTPase"/>
</dbReference>
<evidence type="ECO:0000256" key="7">
    <source>
        <dbReference type="ARBA" id="ARBA00023034"/>
    </source>
</evidence>
<keyword evidence="4 10" id="KW-0812">Transmembrane</keyword>
<dbReference type="GeneTree" id="ENSGT00950000182923"/>
<evidence type="ECO:0000256" key="9">
    <source>
        <dbReference type="ARBA" id="ARBA00023180"/>
    </source>
</evidence>
<keyword evidence="8 10" id="KW-0472">Membrane</keyword>
<evidence type="ECO:0000256" key="1">
    <source>
        <dbReference type="ARBA" id="ARBA00004323"/>
    </source>
</evidence>
<sequence>MKKNVHLWRSTQSVAMCLKTPLSRCLRRLWMIAIAVTVLWVALQIVGITQHRWVTKPFATRKSADYKKISEKENNENVKHDFNQPLAGNQNVYKQKTFLFYPQQTSNPQNTEKSTNVLIKKTVSLSEEKNDFVGRNGIGQSHSASGKTGGRDFYCLPKTHIVFLKTHKTASSTILNILYRFGDTRNLTFALPYGQYNQLAYPLYFTASFVKGFISNTTTKYDIICNHMRFLLPEVKRIMPSDSFYFSILRNPVTMMESTFSYYKQIPAFDSTKTLDEFLQDPQKYYNESLQENSYARNLMTFDFGFNNNDEDNERRINKTIAFIERTFDLILISEYFDESMILLKNALCWSLDDVVYFKLNSRNNKTKTKVSLQTEQKIKEWNFWDWKLYLYFNSTFWRTIDKTVGRKKMNKEVEELRSKRNHLMNMCLKERNSVDPSKIKDESLKPLQYGNSVIEGYNLNLHLDNMTKLWCQKLITPELQYTKQLYDKLFPNLIKRPTPLN</sequence>
<reference evidence="11" key="2">
    <citation type="submission" date="2025-08" db="UniProtKB">
        <authorList>
            <consortium name="Ensembl"/>
        </authorList>
    </citation>
    <scope>IDENTIFICATION</scope>
</reference>
<dbReference type="PANTHER" id="PTHR14647">
    <property type="entry name" value="GALACTOSE-3-O-SULFOTRANSFERASE"/>
    <property type="match status" value="1"/>
</dbReference>
<dbReference type="RefSeq" id="XP_028650590.1">
    <property type="nucleotide sequence ID" value="XM_028794757.2"/>
</dbReference>
<reference evidence="11" key="3">
    <citation type="submission" date="2025-09" db="UniProtKB">
        <authorList>
            <consortium name="Ensembl"/>
        </authorList>
    </citation>
    <scope>IDENTIFICATION</scope>
</reference>
<evidence type="ECO:0000256" key="5">
    <source>
        <dbReference type="ARBA" id="ARBA00022968"/>
    </source>
</evidence>
<evidence type="ECO:0000256" key="3">
    <source>
        <dbReference type="ARBA" id="ARBA00022679"/>
    </source>
</evidence>
<dbReference type="GO" id="GO:0000139">
    <property type="term" value="C:Golgi membrane"/>
    <property type="evidence" value="ECO:0007669"/>
    <property type="project" value="UniProtKB-SubCell"/>
</dbReference>
<keyword evidence="6 10" id="KW-1133">Transmembrane helix</keyword>
<dbReference type="InterPro" id="IPR009729">
    <property type="entry name" value="Gal-3-0_sulfotransfrase"/>
</dbReference>
<dbReference type="Pfam" id="PF06990">
    <property type="entry name" value="Gal-3-0_sulfotr"/>
    <property type="match status" value="1"/>
</dbReference>
<dbReference type="Gene3D" id="3.40.50.300">
    <property type="entry name" value="P-loop containing nucleotide triphosphate hydrolases"/>
    <property type="match status" value="1"/>
</dbReference>
<dbReference type="Proteomes" id="UP000694620">
    <property type="component" value="Chromosome 2"/>
</dbReference>
<comment type="subcellular location">
    <subcellularLocation>
        <location evidence="1">Golgi apparatus membrane</location>
        <topology evidence="1">Single-pass type II membrane protein</topology>
    </subcellularLocation>
</comment>
<evidence type="ECO:0000256" key="2">
    <source>
        <dbReference type="ARBA" id="ARBA00008124"/>
    </source>
</evidence>
<accession>A0A8C4S3G2</accession>
<dbReference type="SUPFAM" id="SSF52540">
    <property type="entry name" value="P-loop containing nucleoside triphosphate hydrolases"/>
    <property type="match status" value="1"/>
</dbReference>
<keyword evidence="12" id="KW-1185">Reference proteome</keyword>
<dbReference type="Ensembl" id="ENSECRT00000011025.1">
    <property type="protein sequence ID" value="ENSECRP00000010848.1"/>
    <property type="gene ID" value="ENSECRG00000007212.1"/>
</dbReference>
<comment type="similarity">
    <text evidence="2">Belongs to the galactose-3-O-sulfotransferase family.</text>
</comment>
<feature type="transmembrane region" description="Helical" evidence="10">
    <location>
        <begin position="29"/>
        <end position="48"/>
    </location>
</feature>
<name>A0A8C4S3G2_ERPCA</name>
<keyword evidence="5" id="KW-0735">Signal-anchor</keyword>
<dbReference type="GO" id="GO:0001733">
    <property type="term" value="F:galactosylceramide sulfotransferase activity"/>
    <property type="evidence" value="ECO:0007669"/>
    <property type="project" value="InterPro"/>
</dbReference>
<dbReference type="GO" id="GO:0009247">
    <property type="term" value="P:glycolipid biosynthetic process"/>
    <property type="evidence" value="ECO:0007669"/>
    <property type="project" value="InterPro"/>
</dbReference>
<reference evidence="11" key="1">
    <citation type="submission" date="2021-06" db="EMBL/GenBank/DDBJ databases">
        <authorList>
            <consortium name="Wellcome Sanger Institute Data Sharing"/>
        </authorList>
    </citation>
    <scope>NUCLEOTIDE SEQUENCE [LARGE SCALE GENOMIC DNA]</scope>
</reference>
<proteinExistence type="inferred from homology"/>
<keyword evidence="9" id="KW-0325">Glycoprotein</keyword>
<protein>
    <submittedName>
        <fullName evidence="11">Galactose-3-O-sulfotransferase 2</fullName>
    </submittedName>
</protein>
<evidence type="ECO:0000256" key="8">
    <source>
        <dbReference type="ARBA" id="ARBA00023136"/>
    </source>
</evidence>
<evidence type="ECO:0000256" key="6">
    <source>
        <dbReference type="ARBA" id="ARBA00022989"/>
    </source>
</evidence>
<dbReference type="AlphaFoldDB" id="A0A8C4S3G2"/>